<evidence type="ECO:0000256" key="5">
    <source>
        <dbReference type="ARBA" id="ARBA00023239"/>
    </source>
</evidence>
<comment type="function">
    <text evidence="6">Catalyzes the conversion of 7,8-dihydroneopterin to 6-hydroxymethyl-7,8-dihydropterin.</text>
</comment>
<dbReference type="RefSeq" id="WP_353332055.1">
    <property type="nucleotide sequence ID" value="NZ_AP028055.1"/>
</dbReference>
<keyword evidence="9" id="KW-1185">Reference proteome</keyword>
<proteinExistence type="inferred from homology"/>
<dbReference type="SMART" id="SM00905">
    <property type="entry name" value="FolB"/>
    <property type="match status" value="1"/>
</dbReference>
<dbReference type="SUPFAM" id="SSF55620">
    <property type="entry name" value="Tetrahydrobiopterin biosynthesis enzymes-like"/>
    <property type="match status" value="1"/>
</dbReference>
<comment type="catalytic activity">
    <reaction evidence="1 6">
        <text>7,8-dihydroneopterin = 6-hydroxymethyl-7,8-dihydropterin + glycolaldehyde</text>
        <dbReference type="Rhea" id="RHEA:10540"/>
        <dbReference type="ChEBI" id="CHEBI:17001"/>
        <dbReference type="ChEBI" id="CHEBI:17071"/>
        <dbReference type="ChEBI" id="CHEBI:44841"/>
        <dbReference type="EC" id="4.1.2.25"/>
    </reaction>
</comment>
<dbReference type="InterPro" id="IPR043133">
    <property type="entry name" value="GTP-CH-I_C/QueF"/>
</dbReference>
<feature type="domain" description="Dihydroneopterin aldolase/epimerase" evidence="7">
    <location>
        <begin position="19"/>
        <end position="133"/>
    </location>
</feature>
<dbReference type="Proteomes" id="UP001496674">
    <property type="component" value="Chromosome"/>
</dbReference>
<evidence type="ECO:0000256" key="3">
    <source>
        <dbReference type="ARBA" id="ARBA00005708"/>
    </source>
</evidence>
<evidence type="ECO:0000256" key="4">
    <source>
        <dbReference type="ARBA" id="ARBA00022909"/>
    </source>
</evidence>
<dbReference type="EC" id="4.1.2.25" evidence="6"/>
<dbReference type="NCBIfam" id="TIGR00525">
    <property type="entry name" value="folB"/>
    <property type="match status" value="1"/>
</dbReference>
<name>A0ABM8IF78_9BACE</name>
<sequence>MKKTINKNKQKMKLNETYIFLSNVKFYARHGVGAQETLVGNTFIIDLRLKLNFSQAAENDDLNHTVSYADVFKAVKAEMKIPSMLLEHVGARIVKRLFQDFPIVEAIDLKLAKQNPPMGADIDCAGVEFHCER</sequence>
<evidence type="ECO:0000259" key="7">
    <source>
        <dbReference type="SMART" id="SM00905"/>
    </source>
</evidence>
<evidence type="ECO:0000256" key="6">
    <source>
        <dbReference type="RuleBase" id="RU362079"/>
    </source>
</evidence>
<keyword evidence="5 6" id="KW-0456">Lyase</keyword>
<dbReference type="InterPro" id="IPR006156">
    <property type="entry name" value="Dihydroneopterin_aldolase"/>
</dbReference>
<gene>
    <name evidence="8" type="ORF">BSYN_28530</name>
</gene>
<comment type="similarity">
    <text evidence="3 6">Belongs to the DHNA family.</text>
</comment>
<dbReference type="NCBIfam" id="TIGR00526">
    <property type="entry name" value="folB_dom"/>
    <property type="match status" value="1"/>
</dbReference>
<reference evidence="8 9" key="1">
    <citation type="submission" date="2023-04" db="EMBL/GenBank/DDBJ databases">
        <title>Draft genome sequence of acteroides sedimenti strain YN3PY1.</title>
        <authorList>
            <person name="Yoshida N."/>
        </authorList>
    </citation>
    <scope>NUCLEOTIDE SEQUENCE [LARGE SCALE GENOMIC DNA]</scope>
    <source>
        <strain evidence="8 9">YN3PY1</strain>
    </source>
</reference>
<protein>
    <recommendedName>
        <fullName evidence="6">7,8-dihydroneopterin aldolase</fullName>
        <ecNumber evidence="6">4.1.2.25</ecNumber>
    </recommendedName>
</protein>
<dbReference type="PANTHER" id="PTHR42844:SF1">
    <property type="entry name" value="DIHYDRONEOPTERIN ALDOLASE 1-RELATED"/>
    <property type="match status" value="1"/>
</dbReference>
<dbReference type="Gene3D" id="3.30.1130.10">
    <property type="match status" value="1"/>
</dbReference>
<dbReference type="EMBL" id="AP028055">
    <property type="protein sequence ID" value="BEH00589.1"/>
    <property type="molecule type" value="Genomic_DNA"/>
</dbReference>
<evidence type="ECO:0000256" key="2">
    <source>
        <dbReference type="ARBA" id="ARBA00005013"/>
    </source>
</evidence>
<accession>A0ABM8IF78</accession>
<evidence type="ECO:0000313" key="8">
    <source>
        <dbReference type="EMBL" id="BEH00589.1"/>
    </source>
</evidence>
<evidence type="ECO:0000256" key="1">
    <source>
        <dbReference type="ARBA" id="ARBA00001353"/>
    </source>
</evidence>
<evidence type="ECO:0000313" key="9">
    <source>
        <dbReference type="Proteomes" id="UP001496674"/>
    </source>
</evidence>
<dbReference type="PANTHER" id="PTHR42844">
    <property type="entry name" value="DIHYDRONEOPTERIN ALDOLASE 1-RELATED"/>
    <property type="match status" value="1"/>
</dbReference>
<dbReference type="Pfam" id="PF02152">
    <property type="entry name" value="FolB"/>
    <property type="match status" value="1"/>
</dbReference>
<comment type="pathway">
    <text evidence="2 6">Cofactor biosynthesis; tetrahydrofolate biosynthesis; 2-amino-4-hydroxy-6-hydroxymethyl-7,8-dihydropteridine diphosphate from 7,8-dihydroneopterin triphosphate: step 3/4.</text>
</comment>
<organism evidence="8 9">
    <name type="scientific">Bacteroides sedimenti</name>
    <dbReference type="NCBI Taxonomy" id="2136147"/>
    <lineage>
        <taxon>Bacteria</taxon>
        <taxon>Pseudomonadati</taxon>
        <taxon>Bacteroidota</taxon>
        <taxon>Bacteroidia</taxon>
        <taxon>Bacteroidales</taxon>
        <taxon>Bacteroidaceae</taxon>
        <taxon>Bacteroides</taxon>
    </lineage>
</organism>
<dbReference type="InterPro" id="IPR006157">
    <property type="entry name" value="FolB_dom"/>
</dbReference>
<keyword evidence="4 6" id="KW-0289">Folate biosynthesis</keyword>